<feature type="domain" description="C-type lectin" evidence="3">
    <location>
        <begin position="31"/>
        <end position="147"/>
    </location>
</feature>
<keyword evidence="4" id="KW-1185">Reference proteome</keyword>
<dbReference type="InterPro" id="IPR002352">
    <property type="entry name" value="Eosinophil_major_basic"/>
</dbReference>
<dbReference type="InterPro" id="IPR016186">
    <property type="entry name" value="C-type_lectin-like/link_sf"/>
</dbReference>
<evidence type="ECO:0000313" key="4">
    <source>
        <dbReference type="Proteomes" id="UP000887577"/>
    </source>
</evidence>
<feature type="compositionally biased region" description="Low complexity" evidence="1">
    <location>
        <begin position="236"/>
        <end position="252"/>
    </location>
</feature>
<evidence type="ECO:0000313" key="5">
    <source>
        <dbReference type="WBParaSite" id="PSU_v2.g3542.t1"/>
    </source>
</evidence>
<dbReference type="WBParaSite" id="PSU_v2.g3542.t1">
    <property type="protein sequence ID" value="PSU_v2.g3542.t1"/>
    <property type="gene ID" value="PSU_v2.g3542"/>
</dbReference>
<name>A0A914YU77_9BILA</name>
<dbReference type="Proteomes" id="UP000887577">
    <property type="component" value="Unplaced"/>
</dbReference>
<dbReference type="InterPro" id="IPR050111">
    <property type="entry name" value="C-type_lectin/snaclec_domain"/>
</dbReference>
<dbReference type="GO" id="GO:0006955">
    <property type="term" value="P:immune response"/>
    <property type="evidence" value="ECO:0007669"/>
    <property type="project" value="InterPro"/>
</dbReference>
<dbReference type="SMART" id="SM00034">
    <property type="entry name" value="CLECT"/>
    <property type="match status" value="1"/>
</dbReference>
<reference evidence="5" key="1">
    <citation type="submission" date="2022-11" db="UniProtKB">
        <authorList>
            <consortium name="WormBaseParasite"/>
        </authorList>
    </citation>
    <scope>IDENTIFICATION</scope>
</reference>
<feature type="signal peptide" evidence="2">
    <location>
        <begin position="1"/>
        <end position="18"/>
    </location>
</feature>
<protein>
    <submittedName>
        <fullName evidence="5">C-type lectin domain-containing protein</fullName>
    </submittedName>
</protein>
<evidence type="ECO:0000256" key="1">
    <source>
        <dbReference type="SAM" id="MobiDB-lite"/>
    </source>
</evidence>
<dbReference type="Gene3D" id="3.10.100.10">
    <property type="entry name" value="Mannose-Binding Protein A, subunit A"/>
    <property type="match status" value="2"/>
</dbReference>
<dbReference type="InterPro" id="IPR016187">
    <property type="entry name" value="CTDL_fold"/>
</dbReference>
<evidence type="ECO:0000256" key="2">
    <source>
        <dbReference type="SAM" id="SignalP"/>
    </source>
</evidence>
<dbReference type="SUPFAM" id="SSF56436">
    <property type="entry name" value="C-type lectin-like"/>
    <property type="match status" value="2"/>
</dbReference>
<dbReference type="InterPro" id="IPR001304">
    <property type="entry name" value="C-type_lectin-like"/>
</dbReference>
<dbReference type="CDD" id="cd00037">
    <property type="entry name" value="CLECT"/>
    <property type="match status" value="2"/>
</dbReference>
<feature type="region of interest" description="Disordered" evidence="1">
    <location>
        <begin position="218"/>
        <end position="254"/>
    </location>
</feature>
<organism evidence="4 5">
    <name type="scientific">Panagrolaimus superbus</name>
    <dbReference type="NCBI Taxonomy" id="310955"/>
    <lineage>
        <taxon>Eukaryota</taxon>
        <taxon>Metazoa</taxon>
        <taxon>Ecdysozoa</taxon>
        <taxon>Nematoda</taxon>
        <taxon>Chromadorea</taxon>
        <taxon>Rhabditida</taxon>
        <taxon>Tylenchina</taxon>
        <taxon>Panagrolaimomorpha</taxon>
        <taxon>Panagrolaimoidea</taxon>
        <taxon>Panagrolaimidae</taxon>
        <taxon>Panagrolaimus</taxon>
    </lineage>
</organism>
<accession>A0A914YU77</accession>
<dbReference type="PANTHER" id="PTHR22803">
    <property type="entry name" value="MANNOSE, PHOSPHOLIPASE, LECTIN RECEPTOR RELATED"/>
    <property type="match status" value="1"/>
</dbReference>
<keyword evidence="2" id="KW-0732">Signal</keyword>
<evidence type="ECO:0000259" key="3">
    <source>
        <dbReference type="PROSITE" id="PS50041"/>
    </source>
</evidence>
<dbReference type="PRINTS" id="PR00770">
    <property type="entry name" value="EMAJORBASICP"/>
</dbReference>
<feature type="chain" id="PRO_5036696885" evidence="2">
    <location>
        <begin position="19"/>
        <end position="342"/>
    </location>
</feature>
<dbReference type="Pfam" id="PF00059">
    <property type="entry name" value="Lectin_C"/>
    <property type="match status" value="1"/>
</dbReference>
<dbReference type="PROSITE" id="PS50041">
    <property type="entry name" value="C_TYPE_LECTIN_2"/>
    <property type="match status" value="1"/>
</dbReference>
<dbReference type="AlphaFoldDB" id="A0A914YU77"/>
<sequence>MKFDCWLFVIFFYSFSLSSIIISAEECSPKIDGFCYLFFNFTKGFSEAELSCRQYANGHLTSIHDILINDIVGDYANRYDMNKFWIGGNLLTNSEIWSWTDNSAFDFNVWAQGEPDLLPGYQCIFMEISTKLWYTYDCFKDLSYVCKIPSTSYFLTTTSSGGGFSSVGTVSPGVTVSAGMTTVASTTQNGNTHATTSHGSLSSHSTFFSILPQTTTTQGHVASSSNPTTPKPSLPPTTSTTTPTKRPSTTTTEASSGTVCEFGWQYFGPTHSCYKNTTNKYNLQGAENACISAGAKLTSVENAAEYGFLNRKFKKQCNIFGIGLDFAQMIIVKLGDGSMENL</sequence>
<proteinExistence type="predicted"/>